<gene>
    <name evidence="8" type="ORF">GCM10009007_17260</name>
</gene>
<dbReference type="InterPro" id="IPR051907">
    <property type="entry name" value="DoxX-like_oxidoreductase"/>
</dbReference>
<comment type="similarity">
    <text evidence="2">Belongs to the DoxX family.</text>
</comment>
<feature type="transmembrane region" description="Helical" evidence="7">
    <location>
        <begin position="104"/>
        <end position="125"/>
    </location>
</feature>
<keyword evidence="5 7" id="KW-1133">Transmembrane helix</keyword>
<evidence type="ECO:0000313" key="8">
    <source>
        <dbReference type="EMBL" id="GHA76815.1"/>
    </source>
</evidence>
<keyword evidence="9" id="KW-1185">Reference proteome</keyword>
<dbReference type="GO" id="GO:0005886">
    <property type="term" value="C:plasma membrane"/>
    <property type="evidence" value="ECO:0007669"/>
    <property type="project" value="UniProtKB-SubCell"/>
</dbReference>
<reference evidence="8" key="2">
    <citation type="submission" date="2020-09" db="EMBL/GenBank/DDBJ databases">
        <authorList>
            <person name="Sun Q."/>
            <person name="Kim S."/>
        </authorList>
    </citation>
    <scope>NUCLEOTIDE SEQUENCE</scope>
    <source>
        <strain evidence="8">KCTC 32501</strain>
    </source>
</reference>
<feature type="transmembrane region" description="Helical" evidence="7">
    <location>
        <begin position="40"/>
        <end position="63"/>
    </location>
</feature>
<keyword evidence="4 7" id="KW-0812">Transmembrane</keyword>
<evidence type="ECO:0000313" key="9">
    <source>
        <dbReference type="Proteomes" id="UP000614287"/>
    </source>
</evidence>
<evidence type="ECO:0000256" key="6">
    <source>
        <dbReference type="ARBA" id="ARBA00023136"/>
    </source>
</evidence>
<sequence>MSSQVLNILGRVLIAALFIPAGLSKITGFEGTVDYIASQGLPLPTVAAILAIVVEVGVAAALLFNVKTYWAALILAVFCIVSALGFHQFWAAPAEMAQMQQINFFKNLAIAGGLFLLAANSCTTVRASK</sequence>
<dbReference type="RefSeq" id="WP_189493559.1">
    <property type="nucleotide sequence ID" value="NZ_BMZG01000009.1"/>
</dbReference>
<evidence type="ECO:0000256" key="1">
    <source>
        <dbReference type="ARBA" id="ARBA00004651"/>
    </source>
</evidence>
<accession>A0A8J3G0N0</accession>
<dbReference type="AlphaFoldDB" id="A0A8J3G0N0"/>
<comment type="subcellular location">
    <subcellularLocation>
        <location evidence="1">Cell membrane</location>
        <topology evidence="1">Multi-pass membrane protein</topology>
    </subcellularLocation>
</comment>
<evidence type="ECO:0000256" key="3">
    <source>
        <dbReference type="ARBA" id="ARBA00022475"/>
    </source>
</evidence>
<evidence type="ECO:0000256" key="5">
    <source>
        <dbReference type="ARBA" id="ARBA00022989"/>
    </source>
</evidence>
<evidence type="ECO:0000256" key="2">
    <source>
        <dbReference type="ARBA" id="ARBA00006679"/>
    </source>
</evidence>
<organism evidence="8 9">
    <name type="scientific">Formosimonas limnophila</name>
    <dbReference type="NCBI Taxonomy" id="1384487"/>
    <lineage>
        <taxon>Bacteria</taxon>
        <taxon>Pseudomonadati</taxon>
        <taxon>Pseudomonadota</taxon>
        <taxon>Betaproteobacteria</taxon>
        <taxon>Burkholderiales</taxon>
        <taxon>Burkholderiaceae</taxon>
        <taxon>Formosimonas</taxon>
    </lineage>
</organism>
<dbReference type="EMBL" id="BMZG01000009">
    <property type="protein sequence ID" value="GHA76815.1"/>
    <property type="molecule type" value="Genomic_DNA"/>
</dbReference>
<dbReference type="Proteomes" id="UP000614287">
    <property type="component" value="Unassembled WGS sequence"/>
</dbReference>
<protein>
    <submittedName>
        <fullName evidence="8">Membrane protein</fullName>
    </submittedName>
</protein>
<name>A0A8J3G0N0_9BURK</name>
<dbReference type="PANTHER" id="PTHR33452">
    <property type="entry name" value="OXIDOREDUCTASE CATD-RELATED"/>
    <property type="match status" value="1"/>
</dbReference>
<reference evidence="8" key="1">
    <citation type="journal article" date="2014" name="Int. J. Syst. Evol. Microbiol.">
        <title>Complete genome sequence of Corynebacterium casei LMG S-19264T (=DSM 44701T), isolated from a smear-ripened cheese.</title>
        <authorList>
            <consortium name="US DOE Joint Genome Institute (JGI-PGF)"/>
            <person name="Walter F."/>
            <person name="Albersmeier A."/>
            <person name="Kalinowski J."/>
            <person name="Ruckert C."/>
        </authorList>
    </citation>
    <scope>NUCLEOTIDE SEQUENCE</scope>
    <source>
        <strain evidence="8">KCTC 32501</strain>
    </source>
</reference>
<dbReference type="PANTHER" id="PTHR33452:SF1">
    <property type="entry name" value="INNER MEMBRANE PROTEIN YPHA-RELATED"/>
    <property type="match status" value="1"/>
</dbReference>
<dbReference type="Pfam" id="PF07681">
    <property type="entry name" value="DoxX"/>
    <property type="match status" value="1"/>
</dbReference>
<proteinExistence type="inferred from homology"/>
<keyword evidence="3" id="KW-1003">Cell membrane</keyword>
<evidence type="ECO:0000256" key="4">
    <source>
        <dbReference type="ARBA" id="ARBA00022692"/>
    </source>
</evidence>
<evidence type="ECO:0000256" key="7">
    <source>
        <dbReference type="SAM" id="Phobius"/>
    </source>
</evidence>
<keyword evidence="6 7" id="KW-0472">Membrane</keyword>
<dbReference type="InterPro" id="IPR032808">
    <property type="entry name" value="DoxX"/>
</dbReference>
<feature type="transmembrane region" description="Helical" evidence="7">
    <location>
        <begin position="70"/>
        <end position="92"/>
    </location>
</feature>
<comment type="caution">
    <text evidence="8">The sequence shown here is derived from an EMBL/GenBank/DDBJ whole genome shotgun (WGS) entry which is preliminary data.</text>
</comment>